<dbReference type="EMBL" id="BTRK01000002">
    <property type="protein sequence ID" value="GMR35074.1"/>
    <property type="molecule type" value="Genomic_DNA"/>
</dbReference>
<organism evidence="3 4">
    <name type="scientific">Pristionchus mayeri</name>
    <dbReference type="NCBI Taxonomy" id="1317129"/>
    <lineage>
        <taxon>Eukaryota</taxon>
        <taxon>Metazoa</taxon>
        <taxon>Ecdysozoa</taxon>
        <taxon>Nematoda</taxon>
        <taxon>Chromadorea</taxon>
        <taxon>Rhabditida</taxon>
        <taxon>Rhabditina</taxon>
        <taxon>Diplogasteromorpha</taxon>
        <taxon>Diplogasteroidea</taxon>
        <taxon>Neodiplogasteridae</taxon>
        <taxon>Pristionchus</taxon>
    </lineage>
</organism>
<accession>A0AAN5CAP4</accession>
<feature type="compositionally biased region" description="Basic and acidic residues" evidence="1">
    <location>
        <begin position="153"/>
        <end position="164"/>
    </location>
</feature>
<evidence type="ECO:0008006" key="5">
    <source>
        <dbReference type="Google" id="ProtNLM"/>
    </source>
</evidence>
<keyword evidence="2" id="KW-0732">Signal</keyword>
<feature type="signal peptide" evidence="2">
    <location>
        <begin position="1"/>
        <end position="17"/>
    </location>
</feature>
<proteinExistence type="predicted"/>
<evidence type="ECO:0000256" key="2">
    <source>
        <dbReference type="SAM" id="SignalP"/>
    </source>
</evidence>
<evidence type="ECO:0000313" key="3">
    <source>
        <dbReference type="EMBL" id="GMR35074.1"/>
    </source>
</evidence>
<feature type="region of interest" description="Disordered" evidence="1">
    <location>
        <begin position="145"/>
        <end position="164"/>
    </location>
</feature>
<reference evidence="4" key="1">
    <citation type="submission" date="2022-10" db="EMBL/GenBank/DDBJ databases">
        <title>Genome assembly of Pristionchus species.</title>
        <authorList>
            <person name="Yoshida K."/>
            <person name="Sommer R.J."/>
        </authorList>
    </citation>
    <scope>NUCLEOTIDE SEQUENCE [LARGE SCALE GENOMIC DNA]</scope>
    <source>
        <strain evidence="4">RS5460</strain>
    </source>
</reference>
<name>A0AAN5CAP4_9BILA</name>
<sequence length="198" mass="23215">MLVTLAVSSLLLVTVSTSDPEVAPTLAPDQSEIFLHPSFPPSCFYWRCVNSIVTRLVPCLCSVFYPPPPPPSANKSDEIKYEMVNADDSSRDERDNRPIRSLKFYHPVFPRCCLQWRCWNFHEEKIPCSCYRWFCEHDGIEEERQSDEEEEVITNKRPDGHNEHRWKRDDGYSRLSTKEIWLAQLPSRLPLWTPWTIS</sequence>
<evidence type="ECO:0000313" key="4">
    <source>
        <dbReference type="Proteomes" id="UP001328107"/>
    </source>
</evidence>
<dbReference type="AlphaFoldDB" id="A0AAN5CAP4"/>
<protein>
    <recommendedName>
        <fullName evidence="5">Secreted protein</fullName>
    </recommendedName>
</protein>
<feature type="chain" id="PRO_5042906890" description="Secreted protein" evidence="2">
    <location>
        <begin position="18"/>
        <end position="198"/>
    </location>
</feature>
<comment type="caution">
    <text evidence="3">The sequence shown here is derived from an EMBL/GenBank/DDBJ whole genome shotgun (WGS) entry which is preliminary data.</text>
</comment>
<gene>
    <name evidence="3" type="ORF">PMAYCL1PPCAC_05269</name>
</gene>
<keyword evidence="4" id="KW-1185">Reference proteome</keyword>
<dbReference type="Proteomes" id="UP001328107">
    <property type="component" value="Unassembled WGS sequence"/>
</dbReference>
<evidence type="ECO:0000256" key="1">
    <source>
        <dbReference type="SAM" id="MobiDB-lite"/>
    </source>
</evidence>